<keyword evidence="4" id="KW-1185">Reference proteome</keyword>
<evidence type="ECO:0000256" key="1">
    <source>
        <dbReference type="SAM" id="MobiDB-lite"/>
    </source>
</evidence>
<dbReference type="SUPFAM" id="SSF82919">
    <property type="entry name" value="Zn-finger domain of Sec23/24"/>
    <property type="match status" value="1"/>
</dbReference>
<gene>
    <name evidence="3" type="ORF">DI09_41p110</name>
</gene>
<reference evidence="3 4" key="1">
    <citation type="submission" date="2014-04" db="EMBL/GenBank/DDBJ databases">
        <title>A new species of microsporidia sheds light on the evolution of extreme parasitism.</title>
        <authorList>
            <person name="Haag K.L."/>
            <person name="James T.Y."/>
            <person name="Larsson R."/>
            <person name="Schaer T.M."/>
            <person name="Refardt D."/>
            <person name="Pombert J.-F."/>
            <person name="Ebert D."/>
        </authorList>
    </citation>
    <scope>NUCLEOTIDE SEQUENCE [LARGE SCALE GENOMIC DNA]</scope>
    <source>
        <strain evidence="3 4">UGP3</strain>
        <tissue evidence="3">Spores</tissue>
    </source>
</reference>
<dbReference type="Proteomes" id="UP000029725">
    <property type="component" value="Unassembled WGS sequence"/>
</dbReference>
<dbReference type="GO" id="GO:0070971">
    <property type="term" value="C:endoplasmic reticulum exit site"/>
    <property type="evidence" value="ECO:0007669"/>
    <property type="project" value="TreeGrafter"/>
</dbReference>
<dbReference type="Gene3D" id="2.30.30.380">
    <property type="entry name" value="Zn-finger domain of Sec23/24"/>
    <property type="match status" value="1"/>
</dbReference>
<protein>
    <recommendedName>
        <fullName evidence="2">Zinc finger Sec23/Sec24-type domain-containing protein</fullName>
    </recommendedName>
</protein>
<feature type="compositionally biased region" description="Polar residues" evidence="1">
    <location>
        <begin position="1"/>
        <end position="10"/>
    </location>
</feature>
<evidence type="ECO:0000313" key="3">
    <source>
        <dbReference type="EMBL" id="KGG51199.1"/>
    </source>
</evidence>
<dbReference type="GO" id="GO:0008270">
    <property type="term" value="F:zinc ion binding"/>
    <property type="evidence" value="ECO:0007669"/>
    <property type="project" value="InterPro"/>
</dbReference>
<dbReference type="OrthoDB" id="49016at2759"/>
<evidence type="ECO:0000259" key="2">
    <source>
        <dbReference type="Pfam" id="PF04810"/>
    </source>
</evidence>
<evidence type="ECO:0000313" key="4">
    <source>
        <dbReference type="Proteomes" id="UP000029725"/>
    </source>
</evidence>
<dbReference type="GO" id="GO:0030127">
    <property type="term" value="C:COPII vesicle coat"/>
    <property type="evidence" value="ECO:0007669"/>
    <property type="project" value="InterPro"/>
</dbReference>
<proteinExistence type="predicted"/>
<dbReference type="RefSeq" id="XP_013237626.1">
    <property type="nucleotide sequence ID" value="XM_013382172.1"/>
</dbReference>
<organism evidence="3 4">
    <name type="scientific">Mitosporidium daphniae</name>
    <dbReference type="NCBI Taxonomy" id="1485682"/>
    <lineage>
        <taxon>Eukaryota</taxon>
        <taxon>Fungi</taxon>
        <taxon>Fungi incertae sedis</taxon>
        <taxon>Microsporidia</taxon>
        <taxon>Mitosporidium</taxon>
    </lineage>
</organism>
<dbReference type="EMBL" id="JMKJ01000355">
    <property type="protein sequence ID" value="KGG51199.1"/>
    <property type="molecule type" value="Genomic_DNA"/>
</dbReference>
<dbReference type="AlphaFoldDB" id="A0A098VQT6"/>
<comment type="caution">
    <text evidence="3">The sequence shown here is derived from an EMBL/GenBank/DDBJ whole genome shotgun (WGS) entry which is preliminary data.</text>
</comment>
<dbReference type="GO" id="GO:0090110">
    <property type="term" value="P:COPII-coated vesicle cargo loading"/>
    <property type="evidence" value="ECO:0007669"/>
    <property type="project" value="TreeGrafter"/>
</dbReference>
<dbReference type="GO" id="GO:0000149">
    <property type="term" value="F:SNARE binding"/>
    <property type="evidence" value="ECO:0007669"/>
    <property type="project" value="TreeGrafter"/>
</dbReference>
<name>A0A098VQT6_9MICR</name>
<feature type="region of interest" description="Disordered" evidence="1">
    <location>
        <begin position="1"/>
        <end position="179"/>
    </location>
</feature>
<dbReference type="Pfam" id="PF04810">
    <property type="entry name" value="zf-Sec23_Sec24"/>
    <property type="match status" value="1"/>
</dbReference>
<dbReference type="InterPro" id="IPR006895">
    <property type="entry name" value="Znf_Sec23_Sec24"/>
</dbReference>
<dbReference type="VEuPathDB" id="MicrosporidiaDB:DI09_41p110"/>
<feature type="compositionally biased region" description="Low complexity" evidence="1">
    <location>
        <begin position="77"/>
        <end position="88"/>
    </location>
</feature>
<sequence>MNTCDYSSNATEDEHPQGHPQQAAHSSQPNSYGFVGGNVPERTYPAEQWNDPPMLGDDENTGSHKISSLSSKYGRVSAQNSSSQSPQALYAKHQPPGAFQQQEYAQNVDPRTSFQSYSAQPPLQYPNHQPNFSSASIETPVSPSFSQHANTAAYQPQHDSTAAYQPQQQAHQQSQYATPYSSAYENFTAQPASSAYRSQHHSIAQQYSSNASPSILKLENVEVPGESVPLIPLTSCPSIQPSASPVFCRATIQALPASPAISKSIKIPLAVTFTPYPPITADPQTAFVPLVQGVILRCRRCRTYINPFVEWVDGSLRSYRCNLHAFDAVSFLVPLEYDYDSTSQRPIDRAGRFELSCPVVEYVAPDEYMVPSWVPLYVTVDQTPSA</sequence>
<accession>A0A098VQT6</accession>
<feature type="compositionally biased region" description="Low complexity" evidence="1">
    <location>
        <begin position="162"/>
        <end position="177"/>
    </location>
</feature>
<dbReference type="GeneID" id="25259906"/>
<feature type="compositionally biased region" description="Polar residues" evidence="1">
    <location>
        <begin position="99"/>
        <end position="160"/>
    </location>
</feature>
<dbReference type="SUPFAM" id="SSF81995">
    <property type="entry name" value="beta-sandwich domain of Sec23/24"/>
    <property type="match status" value="1"/>
</dbReference>
<dbReference type="InterPro" id="IPR050550">
    <property type="entry name" value="SEC23_SEC24_subfamily"/>
</dbReference>
<feature type="domain" description="Zinc finger Sec23/Sec24-type" evidence="2">
    <location>
        <begin position="295"/>
        <end position="323"/>
    </location>
</feature>
<dbReference type="HOGENOM" id="CLU_715884_0_0_1"/>
<feature type="compositionally biased region" description="Polar residues" evidence="1">
    <location>
        <begin position="19"/>
        <end position="31"/>
    </location>
</feature>
<dbReference type="PANTHER" id="PTHR13803">
    <property type="entry name" value="SEC24-RELATED PROTEIN"/>
    <property type="match status" value="1"/>
</dbReference>
<dbReference type="GO" id="GO:0006886">
    <property type="term" value="P:intracellular protein transport"/>
    <property type="evidence" value="ECO:0007669"/>
    <property type="project" value="InterPro"/>
</dbReference>
<dbReference type="InterPro" id="IPR036174">
    <property type="entry name" value="Znf_Sec23_Sec24_sf"/>
</dbReference>